<dbReference type="EC" id="2.5.1.114" evidence="2"/>
<dbReference type="GO" id="GO:0008175">
    <property type="term" value="F:tRNA methyltransferase activity"/>
    <property type="evidence" value="ECO:0007669"/>
    <property type="project" value="TreeGrafter"/>
</dbReference>
<feature type="region of interest" description="Disordered" evidence="7">
    <location>
        <begin position="530"/>
        <end position="615"/>
    </location>
</feature>
<evidence type="ECO:0000313" key="10">
    <source>
        <dbReference type="RefSeq" id="XP_032834330.1"/>
    </source>
</evidence>
<feature type="region of interest" description="Disordered" evidence="7">
    <location>
        <begin position="1"/>
        <end position="49"/>
    </location>
</feature>
<organism evidence="9 10">
    <name type="scientific">Petromyzon marinus</name>
    <name type="common">Sea lamprey</name>
    <dbReference type="NCBI Taxonomy" id="7757"/>
    <lineage>
        <taxon>Eukaryota</taxon>
        <taxon>Metazoa</taxon>
        <taxon>Chordata</taxon>
        <taxon>Craniata</taxon>
        <taxon>Vertebrata</taxon>
        <taxon>Cyclostomata</taxon>
        <taxon>Hyperoartia</taxon>
        <taxon>Petromyzontiformes</taxon>
        <taxon>Petromyzontidae</taxon>
        <taxon>Petromyzon</taxon>
    </lineage>
</organism>
<comment type="pathway">
    <text evidence="1">tRNA modification; wybutosine-tRNA(Phe) biosynthesis.</text>
</comment>
<evidence type="ECO:0000256" key="5">
    <source>
        <dbReference type="ARBA" id="ARBA00022694"/>
    </source>
</evidence>
<feature type="compositionally biased region" description="Polar residues" evidence="7">
    <location>
        <begin position="26"/>
        <end position="36"/>
    </location>
</feature>
<protein>
    <recommendedName>
        <fullName evidence="2">tRNA(Phe) (4-demethylwyosine(37)-C(7)) aminocarboxypropyltransferase</fullName>
        <ecNumber evidence="2">2.5.1.114</ecNumber>
    </recommendedName>
</protein>
<dbReference type="GO" id="GO:0005737">
    <property type="term" value="C:cytoplasm"/>
    <property type="evidence" value="ECO:0007669"/>
    <property type="project" value="TreeGrafter"/>
</dbReference>
<dbReference type="InterPro" id="IPR029063">
    <property type="entry name" value="SAM-dependent_MTases_sf"/>
</dbReference>
<evidence type="ECO:0000256" key="2">
    <source>
        <dbReference type="ARBA" id="ARBA00012265"/>
    </source>
</evidence>
<dbReference type="PANTHER" id="PTHR23245">
    <property type="entry name" value="TRNA METHYLTRANSFERASE"/>
    <property type="match status" value="1"/>
</dbReference>
<evidence type="ECO:0000313" key="9">
    <source>
        <dbReference type="Proteomes" id="UP001318040"/>
    </source>
</evidence>
<dbReference type="GO" id="GO:0102522">
    <property type="term" value="F:tRNA 4-demethylwyosine alpha-amino-alpha-carboxypropyltransferase activity"/>
    <property type="evidence" value="ECO:0007669"/>
    <property type="project" value="UniProtKB-EC"/>
</dbReference>
<feature type="region of interest" description="Disordered" evidence="7">
    <location>
        <begin position="434"/>
        <end position="513"/>
    </location>
</feature>
<evidence type="ECO:0000259" key="8">
    <source>
        <dbReference type="PROSITE" id="PS51684"/>
    </source>
</evidence>
<evidence type="ECO:0000256" key="1">
    <source>
        <dbReference type="ARBA" id="ARBA00004797"/>
    </source>
</evidence>
<keyword evidence="4" id="KW-0949">S-adenosyl-L-methionine</keyword>
<dbReference type="PROSITE" id="PS51684">
    <property type="entry name" value="SAM_MT_TRM5_TYW2"/>
    <property type="match status" value="1"/>
</dbReference>
<feature type="compositionally biased region" description="Basic residues" evidence="7">
    <location>
        <begin position="38"/>
        <end position="49"/>
    </location>
</feature>
<dbReference type="Proteomes" id="UP001318040">
    <property type="component" value="Chromosome 66"/>
</dbReference>
<dbReference type="InterPro" id="IPR056744">
    <property type="entry name" value="TRM5/TYW2-like_N"/>
</dbReference>
<dbReference type="Pfam" id="PF25133">
    <property type="entry name" value="TYW2_N_2"/>
    <property type="match status" value="1"/>
</dbReference>
<keyword evidence="3" id="KW-0808">Transferase</keyword>
<accession>A0AAJ7UFL1</accession>
<evidence type="ECO:0000256" key="6">
    <source>
        <dbReference type="ARBA" id="ARBA00049400"/>
    </source>
</evidence>
<sequence length="739" mass="79093">MPSFRRTKNGSGSSGRGRFVREDASGSGSNLLETSSGRGRRKGDFKKKQRPWLGMESRCRAVNVKVENSQRLRERLESSGLLHPSLRPRRQVSGRLLLPLAEEAERRDWLPLRLVLQEAGLSSADDFDWPTPGDGLEDQGETLARDWWLSSVSVAAPSPRGPRRQRGRPASSRLVHALRSLAGRKLRGNDAELRGNDSELRGNAAELRGGGDDAELWAREVPSRYERHGDLVVLPSGAFVSDYWRQLEPELWAVVASVLGASRVARCQRVAPDAFRSPRTQLLLGEHGHVEHCDNNITYEYDVTLCMFSKGNVSEKLYLASLDCRGETIVDLYAGIGYLTLPLLVHAGAAMAVACEWSPHAVAALHANLDRNGVAGRCTVHPADNQTLRERGFADRVLLGLLPSSRPGWGLACALLRPDRGGILHIHHNVASVPTKPPLALPRSATDVTSLPADHSGTEVMSLPADHSGTEVMSLPADHSGTEVTSLPADHSGTEVMSLPADHSGTEVTSFPADHSDTEVTSLLADHSGTEVTSLPADHSGTEVTSLPADHSGTEVTSLPADHSGTEVTSLPADHSGTEVTSLPADHSDTEVTSLPADHSGTEVTSLPAGHSDTEVTSLPADHSDTEVMSLPADHSDTEVTSLPVAATSPAVSGVPACECGTGAEEGRVACACGSARPAWRAFARDAVREVRALLLAAHARGGRGVGAWCVRTVRVARVKRYAPRVDHMVVDLHCRPLT</sequence>
<gene>
    <name evidence="10" type="primary">TRMT12</name>
</gene>
<comment type="catalytic activity">
    <reaction evidence="6">
        <text>4-demethylwyosine(37) in tRNA(Phe) + S-adenosyl-L-methionine = 4-demethyl-7-[(3S)-3-amino-3-carboxypropyl]wyosine(37) in tRNA(Phe) + S-methyl-5'-thioadenosine + H(+)</text>
        <dbReference type="Rhea" id="RHEA:36355"/>
        <dbReference type="Rhea" id="RHEA-COMP:10164"/>
        <dbReference type="Rhea" id="RHEA-COMP:10378"/>
        <dbReference type="ChEBI" id="CHEBI:15378"/>
        <dbReference type="ChEBI" id="CHEBI:17509"/>
        <dbReference type="ChEBI" id="CHEBI:59789"/>
        <dbReference type="ChEBI" id="CHEBI:64315"/>
        <dbReference type="ChEBI" id="CHEBI:73550"/>
        <dbReference type="EC" id="2.5.1.114"/>
    </reaction>
</comment>
<evidence type="ECO:0000256" key="4">
    <source>
        <dbReference type="ARBA" id="ARBA00022691"/>
    </source>
</evidence>
<dbReference type="Gene3D" id="3.40.50.150">
    <property type="entry name" value="Vaccinia Virus protein VP39"/>
    <property type="match status" value="1"/>
</dbReference>
<proteinExistence type="predicted"/>
<keyword evidence="9" id="KW-1185">Reference proteome</keyword>
<dbReference type="GO" id="GO:0031591">
    <property type="term" value="P:wybutosine biosynthetic process"/>
    <property type="evidence" value="ECO:0007669"/>
    <property type="project" value="TreeGrafter"/>
</dbReference>
<dbReference type="KEGG" id="pmrn:116956665"/>
<evidence type="ECO:0000256" key="3">
    <source>
        <dbReference type="ARBA" id="ARBA00022679"/>
    </source>
</evidence>
<evidence type="ECO:0000256" key="7">
    <source>
        <dbReference type="SAM" id="MobiDB-lite"/>
    </source>
</evidence>
<dbReference type="SUPFAM" id="SSF53335">
    <property type="entry name" value="S-adenosyl-L-methionine-dependent methyltransferases"/>
    <property type="match status" value="1"/>
</dbReference>
<feature type="domain" description="SAM-dependent methyltransferase TRM5/TYW2-type" evidence="8">
    <location>
        <begin position="225"/>
        <end position="479"/>
    </location>
</feature>
<dbReference type="CTD" id="55039"/>
<dbReference type="CDD" id="cd02440">
    <property type="entry name" value="AdoMet_MTases"/>
    <property type="match status" value="1"/>
</dbReference>
<dbReference type="AlphaFoldDB" id="A0AAJ7UFL1"/>
<dbReference type="Gene3D" id="3.30.300.110">
    <property type="entry name" value="Met-10+ protein-like domains"/>
    <property type="match status" value="1"/>
</dbReference>
<reference evidence="10" key="1">
    <citation type="submission" date="2025-08" db="UniProtKB">
        <authorList>
            <consortium name="RefSeq"/>
        </authorList>
    </citation>
    <scope>IDENTIFICATION</scope>
    <source>
        <tissue evidence="10">Sperm</tissue>
    </source>
</reference>
<dbReference type="Pfam" id="PF02475">
    <property type="entry name" value="TRM5-TYW2_MTfase"/>
    <property type="match status" value="1"/>
</dbReference>
<dbReference type="InterPro" id="IPR056743">
    <property type="entry name" value="TRM5-TYW2-like_MTfase"/>
</dbReference>
<name>A0AAJ7UFL1_PETMA</name>
<dbReference type="PANTHER" id="PTHR23245:SF25">
    <property type="entry name" value="TRNA WYBUTOSINE-SYNTHESIZING PROTEIN 2 HOMOLOG"/>
    <property type="match status" value="1"/>
</dbReference>
<dbReference type="InterPro" id="IPR030382">
    <property type="entry name" value="MeTrfase_TRM5/TYW2"/>
</dbReference>
<keyword evidence="5" id="KW-0819">tRNA processing</keyword>
<dbReference type="GO" id="GO:0030488">
    <property type="term" value="P:tRNA methylation"/>
    <property type="evidence" value="ECO:0007669"/>
    <property type="project" value="TreeGrafter"/>
</dbReference>
<dbReference type="RefSeq" id="XP_032834330.1">
    <property type="nucleotide sequence ID" value="XM_032978439.1"/>
</dbReference>